<feature type="region of interest" description="Disordered" evidence="1">
    <location>
        <begin position="43"/>
        <end position="80"/>
    </location>
</feature>
<accession>A0A2M8LXY6</accession>
<dbReference type="AlphaFoldDB" id="A0A2M8LXY6"/>
<feature type="compositionally biased region" description="Polar residues" evidence="1">
    <location>
        <begin position="54"/>
        <end position="64"/>
    </location>
</feature>
<keyword evidence="2" id="KW-0472">Membrane</keyword>
<keyword evidence="2" id="KW-0812">Transmembrane</keyword>
<keyword evidence="4" id="KW-1185">Reference proteome</keyword>
<comment type="caution">
    <text evidence="3">The sequence shown here is derived from an EMBL/GenBank/DDBJ whole genome shotgun (WGS) entry which is preliminary data.</text>
</comment>
<dbReference type="Proteomes" id="UP000230407">
    <property type="component" value="Unassembled WGS sequence"/>
</dbReference>
<sequence>MDVRDIFSPVAGSLSSATRLLRGVVVAGVSVIAFSATAGAAAASSPEVPPSSPQHLSQQDSATVSEGGDAVLTDQVNGWQ</sequence>
<name>A0A2M8LXY6_9ACTN</name>
<protein>
    <submittedName>
        <fullName evidence="3">Uncharacterized protein</fullName>
    </submittedName>
</protein>
<keyword evidence="2" id="KW-1133">Transmembrane helix</keyword>
<evidence type="ECO:0000256" key="2">
    <source>
        <dbReference type="SAM" id="Phobius"/>
    </source>
</evidence>
<gene>
    <name evidence="3" type="ORF">CUT44_15860</name>
</gene>
<organism evidence="3 4">
    <name type="scientific">Streptomyces carminius</name>
    <dbReference type="NCBI Taxonomy" id="2665496"/>
    <lineage>
        <taxon>Bacteria</taxon>
        <taxon>Bacillati</taxon>
        <taxon>Actinomycetota</taxon>
        <taxon>Actinomycetes</taxon>
        <taxon>Kitasatosporales</taxon>
        <taxon>Streptomycetaceae</taxon>
        <taxon>Streptomyces</taxon>
    </lineage>
</organism>
<proteinExistence type="predicted"/>
<feature type="transmembrane region" description="Helical" evidence="2">
    <location>
        <begin position="20"/>
        <end position="43"/>
    </location>
</feature>
<reference evidence="3 4" key="1">
    <citation type="submission" date="2017-11" db="EMBL/GenBank/DDBJ databases">
        <title>Streptomyces carmine sp. nov., a novel actinomycete isolated from Sophora alopecuroides in Xinjiang, China.</title>
        <authorList>
            <person name="Wang Y."/>
            <person name="Luo X."/>
            <person name="Wan C."/>
            <person name="Zhang L."/>
        </authorList>
    </citation>
    <scope>NUCLEOTIDE SEQUENCE [LARGE SCALE GENOMIC DNA]</scope>
    <source>
        <strain evidence="3 4">TRM SA0054</strain>
    </source>
</reference>
<evidence type="ECO:0000256" key="1">
    <source>
        <dbReference type="SAM" id="MobiDB-lite"/>
    </source>
</evidence>
<evidence type="ECO:0000313" key="4">
    <source>
        <dbReference type="Proteomes" id="UP000230407"/>
    </source>
</evidence>
<dbReference type="EMBL" id="PGGW01000056">
    <property type="protein sequence ID" value="PJE96795.1"/>
    <property type="molecule type" value="Genomic_DNA"/>
</dbReference>
<evidence type="ECO:0000313" key="3">
    <source>
        <dbReference type="EMBL" id="PJE96795.1"/>
    </source>
</evidence>